<evidence type="ECO:0000313" key="2">
    <source>
        <dbReference type="Proteomes" id="UP001732700"/>
    </source>
</evidence>
<name>A0ACD5W3K4_AVESA</name>
<keyword evidence="2" id="KW-1185">Reference proteome</keyword>
<organism evidence="1 2">
    <name type="scientific">Avena sativa</name>
    <name type="common">Oat</name>
    <dbReference type="NCBI Taxonomy" id="4498"/>
    <lineage>
        <taxon>Eukaryota</taxon>
        <taxon>Viridiplantae</taxon>
        <taxon>Streptophyta</taxon>
        <taxon>Embryophyta</taxon>
        <taxon>Tracheophyta</taxon>
        <taxon>Spermatophyta</taxon>
        <taxon>Magnoliopsida</taxon>
        <taxon>Liliopsida</taxon>
        <taxon>Poales</taxon>
        <taxon>Poaceae</taxon>
        <taxon>BOP clade</taxon>
        <taxon>Pooideae</taxon>
        <taxon>Poodae</taxon>
        <taxon>Poeae</taxon>
        <taxon>Poeae Chloroplast Group 1 (Aveneae type)</taxon>
        <taxon>Aveninae</taxon>
        <taxon>Avena</taxon>
    </lineage>
</organism>
<reference evidence="1" key="1">
    <citation type="submission" date="2021-05" db="EMBL/GenBank/DDBJ databases">
        <authorList>
            <person name="Scholz U."/>
            <person name="Mascher M."/>
            <person name="Fiebig A."/>
        </authorList>
    </citation>
    <scope>NUCLEOTIDE SEQUENCE [LARGE SCALE GENOMIC DNA]</scope>
</reference>
<reference evidence="1" key="2">
    <citation type="submission" date="2025-09" db="UniProtKB">
        <authorList>
            <consortium name="EnsemblPlants"/>
        </authorList>
    </citation>
    <scope>IDENTIFICATION</scope>
</reference>
<accession>A0ACD5W3K4</accession>
<dbReference type="Proteomes" id="UP001732700">
    <property type="component" value="Chromosome 3D"/>
</dbReference>
<proteinExistence type="predicted"/>
<sequence length="379" mass="40423">MIQAHNTASCLFSSPARAPDHITGRFLLYIRRIVRLSVAGVASIQNLSGVRLLLAAASIRDRPQSTPLSLLVLRSPVLASRMDGEWSDGVVSGGEQKAHGDGVSTDSSPGSPPAAPSTASPQPSGRRRSLQKRVVTVPLADVSVPRPKGVGEGNTPTDSWAWRKYGQKPIKGSPFPRAYYRCSSSKGCPARKQVERSQADPDMVLVTYSYDHNHSSAVARTHSRPTPQKAQNKEQPAPPPEQPADQSDHTHQQGAAAGVQVQLVPDSRPAPAIEVHDEFRWLYDVVSVTSSTSPSDVEEADDMLMYGPMFFGKAAVGTAALLPDEFGDVLGGHEGTTSEEDAMFAGLGELPECAMVFRRNGLLAGGVKVEQPAEGTAMT</sequence>
<dbReference type="EnsemblPlants" id="AVESA.00010b.r2.3DG0550900.1">
    <property type="protein sequence ID" value="AVESA.00010b.r2.3DG0550900.1.CDS"/>
    <property type="gene ID" value="AVESA.00010b.r2.3DG0550900"/>
</dbReference>
<evidence type="ECO:0000313" key="1">
    <source>
        <dbReference type="EnsemblPlants" id="AVESA.00010b.r2.3DG0550900.1.CDS"/>
    </source>
</evidence>
<protein>
    <submittedName>
        <fullName evidence="1">Uncharacterized protein</fullName>
    </submittedName>
</protein>